<dbReference type="Gene3D" id="3.40.50.1460">
    <property type="match status" value="1"/>
</dbReference>
<dbReference type="PANTHER" id="PTHR12000">
    <property type="entry name" value="HEMOGLOBINASE FAMILY MEMBER"/>
    <property type="match status" value="1"/>
</dbReference>
<organism evidence="2 5">
    <name type="scientific">Peronospora belbahrii</name>
    <dbReference type="NCBI Taxonomy" id="622444"/>
    <lineage>
        <taxon>Eukaryota</taxon>
        <taxon>Sar</taxon>
        <taxon>Stramenopiles</taxon>
        <taxon>Oomycota</taxon>
        <taxon>Peronosporomycetes</taxon>
        <taxon>Peronosporales</taxon>
        <taxon>Peronosporaceae</taxon>
        <taxon>Peronospora</taxon>
    </lineage>
</organism>
<dbReference type="GO" id="GO:0005773">
    <property type="term" value="C:vacuole"/>
    <property type="evidence" value="ECO:0007669"/>
    <property type="project" value="GOC"/>
</dbReference>
<comment type="similarity">
    <text evidence="1">Belongs to the peptidase C13 family.</text>
</comment>
<dbReference type="GO" id="GO:0051603">
    <property type="term" value="P:proteolysis involved in protein catabolic process"/>
    <property type="evidence" value="ECO:0007669"/>
    <property type="project" value="TreeGrafter"/>
</dbReference>
<dbReference type="EMBL" id="CAKKTJ010000128">
    <property type="protein sequence ID" value="CAH0475544.1"/>
    <property type="molecule type" value="Genomic_DNA"/>
</dbReference>
<dbReference type="GO" id="GO:0006624">
    <property type="term" value="P:vacuolar protein processing"/>
    <property type="evidence" value="ECO:0007669"/>
    <property type="project" value="TreeGrafter"/>
</dbReference>
<dbReference type="Pfam" id="PF01650">
    <property type="entry name" value="Peptidase_C13"/>
    <property type="match status" value="1"/>
</dbReference>
<dbReference type="Proteomes" id="UP001158986">
    <property type="component" value="Unassembled WGS sequence"/>
</dbReference>
<proteinExistence type="inferred from homology"/>
<evidence type="ECO:0000313" key="4">
    <source>
        <dbReference type="Proteomes" id="UP001158986"/>
    </source>
</evidence>
<gene>
    <name evidence="3" type="ORF">PBS001_LOCUS2162</name>
    <name evidence="2" type="ORF">PBS003_LOCUS2357</name>
</gene>
<comment type="caution">
    <text evidence="2">The sequence shown here is derived from an EMBL/GenBank/DDBJ whole genome shotgun (WGS) entry which is preliminary data.</text>
</comment>
<evidence type="ECO:0000256" key="1">
    <source>
        <dbReference type="ARBA" id="ARBA00009941"/>
    </source>
</evidence>
<dbReference type="GO" id="GO:0004197">
    <property type="term" value="F:cysteine-type endopeptidase activity"/>
    <property type="evidence" value="ECO:0007669"/>
    <property type="project" value="TreeGrafter"/>
</dbReference>
<dbReference type="InterPro" id="IPR001096">
    <property type="entry name" value="Peptidase_C13"/>
</dbReference>
<sequence length="123" mass="13991">MNTLCVPYTNVILYTDVEPVDVYKGCHIDYRGIEVTPETFVNVLLGNSSSPSLHRKVLQSTGNDRVSVNFIDHGSRGKVYFPTMKPLSASKLKETMEIMYEKNMYKELVFYMEACESGPMFFG</sequence>
<dbReference type="Proteomes" id="UP001160483">
    <property type="component" value="Unassembled WGS sequence"/>
</dbReference>
<protein>
    <submittedName>
        <fullName evidence="2">Uncharacterized protein</fullName>
    </submittedName>
</protein>
<keyword evidence="4" id="KW-1185">Reference proteome</keyword>
<dbReference type="PANTHER" id="PTHR12000:SF42">
    <property type="entry name" value="LEGUMAIN"/>
    <property type="match status" value="1"/>
</dbReference>
<evidence type="ECO:0000313" key="2">
    <source>
        <dbReference type="EMBL" id="CAH0475544.1"/>
    </source>
</evidence>
<evidence type="ECO:0000313" key="3">
    <source>
        <dbReference type="EMBL" id="CAH0515452.1"/>
    </source>
</evidence>
<name>A0AAU9KT15_9STRA</name>
<dbReference type="EMBL" id="CAKLCB010000112">
    <property type="protein sequence ID" value="CAH0515452.1"/>
    <property type="molecule type" value="Genomic_DNA"/>
</dbReference>
<dbReference type="AlphaFoldDB" id="A0AAU9KT15"/>
<reference evidence="2 4" key="1">
    <citation type="submission" date="2021-11" db="EMBL/GenBank/DDBJ databases">
        <authorList>
            <person name="Islam A."/>
            <person name="Islam S."/>
            <person name="Flora M.S."/>
            <person name="Rahman M."/>
            <person name="Ziaur R.M."/>
            <person name="Epstein J.H."/>
            <person name="Hassan M."/>
            <person name="Klassen M."/>
            <person name="Woodard K."/>
            <person name="Webb A."/>
            <person name="Webby R.J."/>
            <person name="El Zowalaty M.E."/>
        </authorList>
    </citation>
    <scope>NUCLEOTIDE SEQUENCE</scope>
    <source>
        <strain evidence="3">Pbs1</strain>
        <strain evidence="2">Pbs3</strain>
    </source>
</reference>
<evidence type="ECO:0000313" key="5">
    <source>
        <dbReference type="Proteomes" id="UP001160483"/>
    </source>
</evidence>
<accession>A0AAU9KT15</accession>
<dbReference type="PRINTS" id="PR00776">
    <property type="entry name" value="HEMOGLOBNASE"/>
</dbReference>